<evidence type="ECO:0000313" key="3">
    <source>
        <dbReference type="Proteomes" id="UP001165584"/>
    </source>
</evidence>
<evidence type="ECO:0008006" key="4">
    <source>
        <dbReference type="Google" id="ProtNLM"/>
    </source>
</evidence>
<proteinExistence type="predicted"/>
<keyword evidence="3" id="KW-1185">Reference proteome</keyword>
<reference evidence="2" key="1">
    <citation type="submission" date="2022-08" db="EMBL/GenBank/DDBJ databases">
        <authorList>
            <person name="Deng Y."/>
            <person name="Han X.-F."/>
            <person name="Zhang Y.-Q."/>
        </authorList>
    </citation>
    <scope>NUCLEOTIDE SEQUENCE</scope>
    <source>
        <strain evidence="2">CPCC 205763</strain>
    </source>
</reference>
<evidence type="ECO:0000313" key="2">
    <source>
        <dbReference type="EMBL" id="MCS5720048.1"/>
    </source>
</evidence>
<dbReference type="RefSeq" id="WP_259509792.1">
    <property type="nucleotide sequence ID" value="NZ_JANLCM010000002.1"/>
</dbReference>
<protein>
    <recommendedName>
        <fullName evidence="4">Nitroreductase family deazaflavin-dependent oxidoreductase</fullName>
    </recommendedName>
</protein>
<sequence length="237" mass="25843">MRHADAGGYWGMSERMRRGFLWVLKNTLNRLTLRLARAGVGPFSLLRHTGRKSGKTFEVPLILAETSDGDLVAELTYGTGVNWYRNLLAGGDAVVVRGRREWRIVGVKHLDADEGLRAFGNPAAVILKLLGKREFRVLGSPPCAEPRGNRRDQLRVSSPVGIGARFVGARRRRQRLESRPGAAAQASAAAGKAYGASTSGNWRTGADEMVAVWLPTERRFPSKASCVGSPVVAHDTR</sequence>
<feature type="region of interest" description="Disordered" evidence="1">
    <location>
        <begin position="177"/>
        <end position="198"/>
    </location>
</feature>
<dbReference type="InterPro" id="IPR012349">
    <property type="entry name" value="Split_barrel_FMN-bd"/>
</dbReference>
<feature type="compositionally biased region" description="Low complexity" evidence="1">
    <location>
        <begin position="179"/>
        <end position="198"/>
    </location>
</feature>
<dbReference type="Proteomes" id="UP001165584">
    <property type="component" value="Unassembled WGS sequence"/>
</dbReference>
<accession>A0ABT2GV54</accession>
<dbReference type="Gene3D" id="2.30.110.10">
    <property type="entry name" value="Electron Transport, Fmn-binding Protein, Chain A"/>
    <property type="match status" value="1"/>
</dbReference>
<evidence type="ECO:0000256" key="1">
    <source>
        <dbReference type="SAM" id="MobiDB-lite"/>
    </source>
</evidence>
<dbReference type="EMBL" id="JANLCM010000002">
    <property type="protein sequence ID" value="MCS5720048.1"/>
    <property type="molecule type" value="Genomic_DNA"/>
</dbReference>
<gene>
    <name evidence="2" type="ORF">N1027_18105</name>
</gene>
<name>A0ABT2GV54_9MICO</name>
<comment type="caution">
    <text evidence="2">The sequence shown here is derived from an EMBL/GenBank/DDBJ whole genome shotgun (WGS) entry which is preliminary data.</text>
</comment>
<organism evidence="2 3">
    <name type="scientific">Herbiconiux aconitum</name>
    <dbReference type="NCBI Taxonomy" id="2970913"/>
    <lineage>
        <taxon>Bacteria</taxon>
        <taxon>Bacillati</taxon>
        <taxon>Actinomycetota</taxon>
        <taxon>Actinomycetes</taxon>
        <taxon>Micrococcales</taxon>
        <taxon>Microbacteriaceae</taxon>
        <taxon>Herbiconiux</taxon>
    </lineage>
</organism>